<dbReference type="FunFam" id="3.30.565.10:FF:000037">
    <property type="entry name" value="Hybrid sensor histidine kinase/response regulator"/>
    <property type="match status" value="1"/>
</dbReference>
<dbReference type="PROSITE" id="PS50109">
    <property type="entry name" value="HIS_KIN"/>
    <property type="match status" value="1"/>
</dbReference>
<dbReference type="InterPro" id="IPR003594">
    <property type="entry name" value="HATPase_dom"/>
</dbReference>
<dbReference type="InterPro" id="IPR036890">
    <property type="entry name" value="HATPase_C_sf"/>
</dbReference>
<evidence type="ECO:0000259" key="10">
    <source>
        <dbReference type="PROSITE" id="PS50109"/>
    </source>
</evidence>
<keyword evidence="6 11" id="KW-0418">Kinase</keyword>
<dbReference type="EMBL" id="CAVN010000099">
    <property type="protein sequence ID" value="CDF59436.1"/>
    <property type="molecule type" value="Genomic_DNA"/>
</dbReference>
<evidence type="ECO:0000256" key="1">
    <source>
        <dbReference type="ARBA" id="ARBA00000085"/>
    </source>
</evidence>
<dbReference type="GO" id="GO:0000155">
    <property type="term" value="F:phosphorelay sensor kinase activity"/>
    <property type="evidence" value="ECO:0007669"/>
    <property type="project" value="InterPro"/>
</dbReference>
<keyword evidence="9" id="KW-0812">Transmembrane</keyword>
<dbReference type="EC" id="2.7.13.3" evidence="2"/>
<dbReference type="GO" id="GO:0005524">
    <property type="term" value="F:ATP binding"/>
    <property type="evidence" value="ECO:0007669"/>
    <property type="project" value="UniProtKB-KW"/>
</dbReference>
<keyword evidence="5" id="KW-0547">Nucleotide-binding</keyword>
<keyword evidence="7 11" id="KW-0067">ATP-binding</keyword>
<dbReference type="GO" id="GO:0009927">
    <property type="term" value="F:histidine phosphotransfer kinase activity"/>
    <property type="evidence" value="ECO:0007669"/>
    <property type="project" value="TreeGrafter"/>
</dbReference>
<feature type="transmembrane region" description="Helical" evidence="9">
    <location>
        <begin position="6"/>
        <end position="25"/>
    </location>
</feature>
<dbReference type="SUPFAM" id="SSF55874">
    <property type="entry name" value="ATPase domain of HSP90 chaperone/DNA topoisomerase II/histidine kinase"/>
    <property type="match status" value="1"/>
</dbReference>
<dbReference type="GO" id="GO:0005886">
    <property type="term" value="C:plasma membrane"/>
    <property type="evidence" value="ECO:0007669"/>
    <property type="project" value="TreeGrafter"/>
</dbReference>
<evidence type="ECO:0000256" key="2">
    <source>
        <dbReference type="ARBA" id="ARBA00012438"/>
    </source>
</evidence>
<dbReference type="InterPro" id="IPR036097">
    <property type="entry name" value="HisK_dim/P_sf"/>
</dbReference>
<dbReference type="eggNOG" id="COG2205">
    <property type="taxonomic scope" value="Bacteria"/>
</dbReference>
<dbReference type="Gene3D" id="3.30.565.10">
    <property type="entry name" value="Histidine kinase-like ATPase, C-terminal domain"/>
    <property type="match status" value="1"/>
</dbReference>
<keyword evidence="9" id="KW-1133">Transmembrane helix</keyword>
<evidence type="ECO:0000256" key="5">
    <source>
        <dbReference type="ARBA" id="ARBA00022741"/>
    </source>
</evidence>
<dbReference type="PRINTS" id="PR00344">
    <property type="entry name" value="BCTRLSENSOR"/>
</dbReference>
<accession>R7RV08</accession>
<evidence type="ECO:0000256" key="9">
    <source>
        <dbReference type="SAM" id="Phobius"/>
    </source>
</evidence>
<dbReference type="Pfam" id="PF02518">
    <property type="entry name" value="HATPase_c"/>
    <property type="match status" value="1"/>
</dbReference>
<dbReference type="PANTHER" id="PTHR43047">
    <property type="entry name" value="TWO-COMPONENT HISTIDINE PROTEIN KINASE"/>
    <property type="match status" value="1"/>
</dbReference>
<dbReference type="InterPro" id="IPR003661">
    <property type="entry name" value="HisK_dim/P_dom"/>
</dbReference>
<evidence type="ECO:0000256" key="8">
    <source>
        <dbReference type="ARBA" id="ARBA00023012"/>
    </source>
</evidence>
<name>R7RV08_9CLOT</name>
<protein>
    <recommendedName>
        <fullName evidence="2">histidine kinase</fullName>
        <ecNumber evidence="2">2.7.13.3</ecNumber>
    </recommendedName>
</protein>
<dbReference type="AlphaFoldDB" id="R7RV08"/>
<dbReference type="Gene3D" id="1.10.287.130">
    <property type="match status" value="1"/>
</dbReference>
<dbReference type="Proteomes" id="UP000014923">
    <property type="component" value="Unassembled WGS sequence"/>
</dbReference>
<evidence type="ECO:0000256" key="4">
    <source>
        <dbReference type="ARBA" id="ARBA00022679"/>
    </source>
</evidence>
<keyword evidence="8" id="KW-0902">Two-component regulatory system</keyword>
<dbReference type="HOGENOM" id="CLU_000445_89_20_9"/>
<keyword evidence="9" id="KW-0472">Membrane</keyword>
<dbReference type="FunFam" id="1.10.287.130:FF:000001">
    <property type="entry name" value="Two-component sensor histidine kinase"/>
    <property type="match status" value="1"/>
</dbReference>
<proteinExistence type="predicted"/>
<gene>
    <name evidence="11" type="ORF">TCEL_00902</name>
</gene>
<dbReference type="SUPFAM" id="SSF47384">
    <property type="entry name" value="Homodimeric domain of signal transducing histidine kinase"/>
    <property type="match status" value="1"/>
</dbReference>
<dbReference type="SMART" id="SM00387">
    <property type="entry name" value="HATPase_c"/>
    <property type="match status" value="1"/>
</dbReference>
<evidence type="ECO:0000256" key="3">
    <source>
        <dbReference type="ARBA" id="ARBA00022553"/>
    </source>
</evidence>
<dbReference type="InterPro" id="IPR004358">
    <property type="entry name" value="Sig_transdc_His_kin-like_C"/>
</dbReference>
<keyword evidence="4" id="KW-0808">Transferase</keyword>
<comment type="caution">
    <text evidence="11">The sequence shown here is derived from an EMBL/GenBank/DDBJ whole genome shotgun (WGS) entry which is preliminary data.</text>
</comment>
<reference evidence="11" key="1">
    <citation type="submission" date="2013-03" db="EMBL/GenBank/DDBJ databases">
        <title>Draft genome sequence of the hydrogen-ethanol-producing anaerobic alkalithermophilic Caloramator celere.</title>
        <authorList>
            <person name="Ciranna A."/>
            <person name="Larjo A."/>
            <person name="Kivisto A."/>
            <person name="Santala V."/>
            <person name="Roos C."/>
            <person name="Karp M."/>
        </authorList>
    </citation>
    <scope>NUCLEOTIDE SEQUENCE [LARGE SCALE GENOMIC DNA]</scope>
    <source>
        <strain evidence="11">DSM 8682</strain>
    </source>
</reference>
<evidence type="ECO:0000313" key="12">
    <source>
        <dbReference type="Proteomes" id="UP000014923"/>
    </source>
</evidence>
<dbReference type="SMART" id="SM00388">
    <property type="entry name" value="HisKA"/>
    <property type="match status" value="1"/>
</dbReference>
<dbReference type="Pfam" id="PF00512">
    <property type="entry name" value="HisKA"/>
    <property type="match status" value="1"/>
</dbReference>
<keyword evidence="3" id="KW-0597">Phosphoprotein</keyword>
<sequence length="415" mass="47523">MNVGVNSILIDIVFPFMLVLIFHLYKTKPLKEFDDSKKIFRLALDKFNMPITLVDSFGKVVMYNKTFEELLLYEKNTNNILDVVEYEYLNEIKKVFTVAINKKVPSYTNVKLKQGLDYCTVIFHPLAYFNRKLYLCIIFNSINDAIASNMRRIIDELYKNEQNRTEFYANLTHELRTPINVILAALQMINLNLNREDNIQKYVQIMRQNCLRLLRLINNLIDTSKIDAGFLTLNLGNYNIVNIVENIVQSIVEYANTQGIEVIFDTDVEELIVACDPDKIERVLLNLLSNAIKFTPAGGNIFVNLTVKNEYVEVCVKDTGCGIPKEKLDVIFDRYKQVEDSTCKNTLGSGIGLSLVKGLIELHGGLIDVKSEIGSGSEFSFSLPIKTIDTLDDNEIKEHRLNIEKIHVEFSDIYS</sequence>
<organism evidence="11 12">
    <name type="scientific">Thermobrachium celere DSM 8682</name>
    <dbReference type="NCBI Taxonomy" id="941824"/>
    <lineage>
        <taxon>Bacteria</taxon>
        <taxon>Bacillati</taxon>
        <taxon>Bacillota</taxon>
        <taxon>Clostridia</taxon>
        <taxon>Eubacteriales</taxon>
        <taxon>Clostridiaceae</taxon>
        <taxon>Thermobrachium</taxon>
    </lineage>
</organism>
<dbReference type="CDD" id="cd00082">
    <property type="entry name" value="HisKA"/>
    <property type="match status" value="1"/>
</dbReference>
<keyword evidence="12" id="KW-1185">Reference proteome</keyword>
<comment type="catalytic activity">
    <reaction evidence="1">
        <text>ATP + protein L-histidine = ADP + protein N-phospho-L-histidine.</text>
        <dbReference type="EC" id="2.7.13.3"/>
    </reaction>
</comment>
<feature type="domain" description="Histidine kinase" evidence="10">
    <location>
        <begin position="170"/>
        <end position="387"/>
    </location>
</feature>
<evidence type="ECO:0000256" key="7">
    <source>
        <dbReference type="ARBA" id="ARBA00022840"/>
    </source>
</evidence>
<dbReference type="CDD" id="cd16922">
    <property type="entry name" value="HATPase_EvgS-ArcB-TorS-like"/>
    <property type="match status" value="1"/>
</dbReference>
<dbReference type="PANTHER" id="PTHR43047:SF72">
    <property type="entry name" value="OSMOSENSING HISTIDINE PROTEIN KINASE SLN1"/>
    <property type="match status" value="1"/>
</dbReference>
<evidence type="ECO:0000313" key="11">
    <source>
        <dbReference type="EMBL" id="CDF59436.1"/>
    </source>
</evidence>
<dbReference type="InterPro" id="IPR005467">
    <property type="entry name" value="His_kinase_dom"/>
</dbReference>
<evidence type="ECO:0000256" key="6">
    <source>
        <dbReference type="ARBA" id="ARBA00022777"/>
    </source>
</evidence>